<organism evidence="1 2">
    <name type="scientific">Actinocatenispora sera</name>
    <dbReference type="NCBI Taxonomy" id="390989"/>
    <lineage>
        <taxon>Bacteria</taxon>
        <taxon>Bacillati</taxon>
        <taxon>Actinomycetota</taxon>
        <taxon>Actinomycetes</taxon>
        <taxon>Micromonosporales</taxon>
        <taxon>Micromonosporaceae</taxon>
        <taxon>Actinocatenispora</taxon>
    </lineage>
</organism>
<evidence type="ECO:0000313" key="1">
    <source>
        <dbReference type="EMBL" id="BCJ30455.1"/>
    </source>
</evidence>
<dbReference type="EMBL" id="AP023354">
    <property type="protein sequence ID" value="BCJ30455.1"/>
    <property type="molecule type" value="Genomic_DNA"/>
</dbReference>
<dbReference type="OrthoDB" id="4219687at2"/>
<keyword evidence="2" id="KW-1185">Reference proteome</keyword>
<protein>
    <submittedName>
        <fullName evidence="1">Uncharacterized protein</fullName>
    </submittedName>
</protein>
<reference evidence="1" key="1">
    <citation type="submission" date="2020-08" db="EMBL/GenBank/DDBJ databases">
        <title>Whole genome shotgun sequence of Actinocatenispora sera NBRC 101916.</title>
        <authorList>
            <person name="Komaki H."/>
            <person name="Tamura T."/>
        </authorList>
    </citation>
    <scope>NUCLEOTIDE SEQUENCE</scope>
    <source>
        <strain evidence="1">NBRC 101916</strain>
    </source>
</reference>
<dbReference type="AlphaFoldDB" id="A0A810L6C0"/>
<evidence type="ECO:0000313" key="2">
    <source>
        <dbReference type="Proteomes" id="UP000680750"/>
    </source>
</evidence>
<accession>A0A810L6C0</accession>
<dbReference type="KEGG" id="aser:Asera_45630"/>
<sequence>MTQPSRCGWCGGELPAAGKLGRPRRYCGQPCRQRAYEHRHITSRAGLDDDAVVVSARELQDLQDRLFALRCAVEDVQTALAEDATRPELAATVRNLTDSVGTLDRIWVAARNGAPVSRTPR</sequence>
<proteinExistence type="predicted"/>
<name>A0A810L6C0_9ACTN</name>
<gene>
    <name evidence="1" type="ORF">Asera_45630</name>
</gene>
<dbReference type="Proteomes" id="UP000680750">
    <property type="component" value="Chromosome"/>
</dbReference>
<dbReference type="RefSeq" id="WP_051802174.1">
    <property type="nucleotide sequence ID" value="NZ_AP023354.1"/>
</dbReference>